<feature type="domain" description="START" evidence="2">
    <location>
        <begin position="30"/>
        <end position="197"/>
    </location>
</feature>
<dbReference type="SUPFAM" id="SSF55961">
    <property type="entry name" value="Bet v1-like"/>
    <property type="match status" value="1"/>
</dbReference>
<feature type="region of interest" description="Disordered" evidence="1">
    <location>
        <begin position="258"/>
        <end position="280"/>
    </location>
</feature>
<evidence type="ECO:0000313" key="3">
    <source>
        <dbReference type="EMBL" id="CAI8022783.1"/>
    </source>
</evidence>
<dbReference type="SMART" id="SM00234">
    <property type="entry name" value="START"/>
    <property type="match status" value="1"/>
</dbReference>
<dbReference type="PROSITE" id="PS50848">
    <property type="entry name" value="START"/>
    <property type="match status" value="1"/>
</dbReference>
<dbReference type="InterPro" id="IPR051213">
    <property type="entry name" value="START_lipid_transfer"/>
</dbReference>
<dbReference type="PANTHER" id="PTHR19308:SF14">
    <property type="entry name" value="START DOMAIN-CONTAINING PROTEIN"/>
    <property type="match status" value="1"/>
</dbReference>
<dbReference type="GO" id="GO:0005737">
    <property type="term" value="C:cytoplasm"/>
    <property type="evidence" value="ECO:0007669"/>
    <property type="project" value="UniProtKB-ARBA"/>
</dbReference>
<organism evidence="3 4">
    <name type="scientific">Geodia barretti</name>
    <name type="common">Barrett's horny sponge</name>
    <dbReference type="NCBI Taxonomy" id="519541"/>
    <lineage>
        <taxon>Eukaryota</taxon>
        <taxon>Metazoa</taxon>
        <taxon>Porifera</taxon>
        <taxon>Demospongiae</taxon>
        <taxon>Heteroscleromorpha</taxon>
        <taxon>Tetractinellida</taxon>
        <taxon>Astrophorina</taxon>
        <taxon>Geodiidae</taxon>
        <taxon>Geodia</taxon>
    </lineage>
</organism>
<dbReference type="Pfam" id="PF01852">
    <property type="entry name" value="START"/>
    <property type="match status" value="1"/>
</dbReference>
<dbReference type="EMBL" id="CASHTH010001979">
    <property type="protein sequence ID" value="CAI8022783.1"/>
    <property type="molecule type" value="Genomic_DNA"/>
</dbReference>
<dbReference type="InterPro" id="IPR023393">
    <property type="entry name" value="START-like_dom_sf"/>
</dbReference>
<sequence>MPSAGSPVGTRYEQQGRESCDRLVAAALATDEDGWTPIGTNKDVFIMKKSPQKGEASSVNCVKGTAIVRAPPDFVYRVLKTRGNVGKFDDMLKEARVIDEISDTTRLVHLLYKAMWPTSARDFTVITTAGRYDVSTLVEAAMSVVDERIPEERGYVRGNVVCGGYVIRALSDQPEMSEVTYVSQAEFKGNIPTFAVNKVTESQPMCVAALRAVAEETYAASRNEPHQTRELEDQRLARFDQTFADSAYLTATSDLSGKRRRKEGKWGGVRNCPEPFSGVE</sequence>
<name>A0AA35S3I8_GEOBA</name>
<dbReference type="AlphaFoldDB" id="A0AA35S3I8"/>
<keyword evidence="4" id="KW-1185">Reference proteome</keyword>
<evidence type="ECO:0000259" key="2">
    <source>
        <dbReference type="PROSITE" id="PS50848"/>
    </source>
</evidence>
<dbReference type="Gene3D" id="3.30.530.20">
    <property type="match status" value="1"/>
</dbReference>
<reference evidence="3" key="1">
    <citation type="submission" date="2023-03" db="EMBL/GenBank/DDBJ databases">
        <authorList>
            <person name="Steffen K."/>
            <person name="Cardenas P."/>
        </authorList>
    </citation>
    <scope>NUCLEOTIDE SEQUENCE</scope>
</reference>
<dbReference type="GO" id="GO:0008289">
    <property type="term" value="F:lipid binding"/>
    <property type="evidence" value="ECO:0007669"/>
    <property type="project" value="InterPro"/>
</dbReference>
<dbReference type="CDD" id="cd00177">
    <property type="entry name" value="START"/>
    <property type="match status" value="1"/>
</dbReference>
<dbReference type="PANTHER" id="PTHR19308">
    <property type="entry name" value="PHOSPHATIDYLCHOLINE TRANSFER PROTEIN"/>
    <property type="match status" value="1"/>
</dbReference>
<evidence type="ECO:0000313" key="4">
    <source>
        <dbReference type="Proteomes" id="UP001174909"/>
    </source>
</evidence>
<comment type="caution">
    <text evidence="3">The sequence shown here is derived from an EMBL/GenBank/DDBJ whole genome shotgun (WGS) entry which is preliminary data.</text>
</comment>
<evidence type="ECO:0000256" key="1">
    <source>
        <dbReference type="SAM" id="MobiDB-lite"/>
    </source>
</evidence>
<dbReference type="InterPro" id="IPR002913">
    <property type="entry name" value="START_lipid-bd_dom"/>
</dbReference>
<accession>A0AA35S3I8</accession>
<protein>
    <submittedName>
        <fullName evidence="3">Steroidogenic acute regulatory protein</fullName>
    </submittedName>
</protein>
<dbReference type="Proteomes" id="UP001174909">
    <property type="component" value="Unassembled WGS sequence"/>
</dbReference>
<gene>
    <name evidence="3" type="ORF">GBAR_LOCUS13346</name>
</gene>
<proteinExistence type="predicted"/>